<dbReference type="RefSeq" id="WP_044634479.1">
    <property type="nucleotide sequence ID" value="NZ_CDNC01000008.1"/>
</dbReference>
<dbReference type="PROSITE" id="PS51257">
    <property type="entry name" value="PROKAR_LIPOPROTEIN"/>
    <property type="match status" value="1"/>
</dbReference>
<dbReference type="EMBL" id="CDNC01000008">
    <property type="protein sequence ID" value="CEM61267.1"/>
    <property type="molecule type" value="Genomic_DNA"/>
</dbReference>
<dbReference type="Pfam" id="PF08239">
    <property type="entry name" value="SH3_3"/>
    <property type="match status" value="1"/>
</dbReference>
<dbReference type="Gene3D" id="2.30.30.40">
    <property type="entry name" value="SH3 Domains"/>
    <property type="match status" value="1"/>
</dbReference>
<dbReference type="AlphaFoldDB" id="A0A0B7GUP7"/>
<keyword evidence="2" id="KW-1185">Reference proteome</keyword>
<protein>
    <submittedName>
        <fullName evidence="1">Uncharacterized protein</fullName>
    </submittedName>
</protein>
<dbReference type="InterPro" id="IPR003646">
    <property type="entry name" value="SH3-like_bac-type"/>
</dbReference>
<evidence type="ECO:0000313" key="1">
    <source>
        <dbReference type="EMBL" id="CEM61267.1"/>
    </source>
</evidence>
<proteinExistence type="predicted"/>
<dbReference type="PROSITE" id="PS51781">
    <property type="entry name" value="SH3B"/>
    <property type="match status" value="1"/>
</dbReference>
<gene>
    <name evidence="1" type="ORF">TPHV1_160068</name>
</gene>
<sequence length="439" mass="50205">MQANKFFYKLSFICIIGFFLFGLTSCSDRIGYGVVNWSSLEPPLTAGDIVPVYVRSNISKVYIIGIEKQKLEVPLWQLSFFTSMKEAQAYVDKTNEYRYTYANAKIDGLPLRAKAENTAKQVYRLRQGQTVKILWKGAGEPVIARDKQLEGEWFEVMTNDGTTGWCFSYNLQIFDERESAVGQETHDDSANDPALQAVFTKNWYPESYRKMILKKQINIEEMATDWGFAPGEKKGVAKVEIKNDRFSFPYSKLTKTNTNTYLFEGSSLSMQIRDENTVVLQFIDNNGKPRTETFITLEKTPEEIITEEQERRAAILKNLYLAGPVFRSKNYGKLEFQDNNKFIWNGAKALSPAIIPKNSGYSGYIAVRFFIDSSVKSEYKGVLSFDFDGASEWVNFLYVLFGDSLKLEYIDSANIQDGVVVRRNLNPVILFFQSEGEKH</sequence>
<organism evidence="1 2">
    <name type="scientific">Treponema phagedenis</name>
    <dbReference type="NCBI Taxonomy" id="162"/>
    <lineage>
        <taxon>Bacteria</taxon>
        <taxon>Pseudomonadati</taxon>
        <taxon>Spirochaetota</taxon>
        <taxon>Spirochaetia</taxon>
        <taxon>Spirochaetales</taxon>
        <taxon>Treponemataceae</taxon>
        <taxon>Treponema</taxon>
    </lineage>
</organism>
<evidence type="ECO:0000313" key="2">
    <source>
        <dbReference type="Proteomes" id="UP000042527"/>
    </source>
</evidence>
<dbReference type="Proteomes" id="UP000042527">
    <property type="component" value="Unassembled WGS sequence"/>
</dbReference>
<reference evidence="2" key="1">
    <citation type="submission" date="2015-01" db="EMBL/GenBank/DDBJ databases">
        <authorList>
            <person name="Manzoor Shahid"/>
            <person name="Zubair Saima"/>
        </authorList>
    </citation>
    <scope>NUCLEOTIDE SEQUENCE [LARGE SCALE GENOMIC DNA]</scope>
    <source>
        <strain evidence="2">V1</strain>
    </source>
</reference>
<dbReference type="OrthoDB" id="350202at2"/>
<name>A0A0B7GUP7_TREPH</name>
<accession>A0A0B7GUP7</accession>